<dbReference type="PANTHER" id="PTHR33273:SF4">
    <property type="entry name" value="ENDONUCLEASE_EXONUCLEASE_PHOSPHATASE DOMAIN-CONTAINING PROTEIN"/>
    <property type="match status" value="1"/>
</dbReference>
<dbReference type="Pfam" id="PF03372">
    <property type="entry name" value="Exo_endo_phos"/>
    <property type="match status" value="1"/>
</dbReference>
<dbReference type="SUPFAM" id="SSF56219">
    <property type="entry name" value="DNase I-like"/>
    <property type="match status" value="1"/>
</dbReference>
<organism evidence="3 4">
    <name type="scientific">Arctia plantaginis</name>
    <name type="common">Wood tiger moth</name>
    <name type="synonym">Phalaena plantaginis</name>
    <dbReference type="NCBI Taxonomy" id="874455"/>
    <lineage>
        <taxon>Eukaryota</taxon>
        <taxon>Metazoa</taxon>
        <taxon>Ecdysozoa</taxon>
        <taxon>Arthropoda</taxon>
        <taxon>Hexapoda</taxon>
        <taxon>Insecta</taxon>
        <taxon>Pterygota</taxon>
        <taxon>Neoptera</taxon>
        <taxon>Endopterygota</taxon>
        <taxon>Lepidoptera</taxon>
        <taxon>Glossata</taxon>
        <taxon>Ditrysia</taxon>
        <taxon>Noctuoidea</taxon>
        <taxon>Erebidae</taxon>
        <taxon>Arctiinae</taxon>
        <taxon>Arctia</taxon>
    </lineage>
</organism>
<gene>
    <name evidence="3" type="ORF">APLA_LOCUS1034</name>
</gene>
<sequence>MDSLRVVHWNADSLKGKVSLLRLFLKEQRVDVMLISETHLKSKLQLKIPGYFVYRQNEVTPQGEAYRGLAVLVKRTLVHQAVEPKRLDTLYALGVDIQVGVGEMRLYAAYRAPSRPLRVQEVRDLLLTAPPTTSTIVAGDLNAKHQAWQNTTSNTTGEQLVRDASAYDYEIAGPREPTRLDPVGPHRDSVLDIVVYRGLRAPPTQEVLTDLPSDHRPVLLVFREPATTTGPPKSLVHTDWATFHQTLAAFVRPALVKTPEEVDAAADEISRALQTALRASTSTRPRSERQDPLPHRIRKMLEEKREANKLWQRTRHPRDKSPVQPSHQQG</sequence>
<dbReference type="Gene3D" id="3.60.10.10">
    <property type="entry name" value="Endonuclease/exonuclease/phosphatase"/>
    <property type="match status" value="1"/>
</dbReference>
<dbReference type="OrthoDB" id="412981at2759"/>
<reference evidence="3 4" key="1">
    <citation type="submission" date="2020-04" db="EMBL/GenBank/DDBJ databases">
        <authorList>
            <person name="Wallbank WR R."/>
            <person name="Pardo Diaz C."/>
            <person name="Kozak K."/>
            <person name="Martin S."/>
            <person name="Jiggins C."/>
            <person name="Moest M."/>
            <person name="Warren A I."/>
            <person name="Byers J.R.P. K."/>
            <person name="Montejo-Kovacevich G."/>
            <person name="Yen C E."/>
        </authorList>
    </citation>
    <scope>NUCLEOTIDE SEQUENCE [LARGE SCALE GENOMIC DNA]</scope>
</reference>
<accession>A0A8S0YSW7</accession>
<evidence type="ECO:0000313" key="4">
    <source>
        <dbReference type="Proteomes" id="UP000494106"/>
    </source>
</evidence>
<dbReference type="InterPro" id="IPR005135">
    <property type="entry name" value="Endo/exonuclease/phosphatase"/>
</dbReference>
<comment type="caution">
    <text evidence="3">The sequence shown here is derived from an EMBL/GenBank/DDBJ whole genome shotgun (WGS) entry which is preliminary data.</text>
</comment>
<dbReference type="InterPro" id="IPR036691">
    <property type="entry name" value="Endo/exonu/phosph_ase_sf"/>
</dbReference>
<evidence type="ECO:0000256" key="1">
    <source>
        <dbReference type="SAM" id="MobiDB-lite"/>
    </source>
</evidence>
<dbReference type="EMBL" id="CADEBC010000088">
    <property type="protein sequence ID" value="CAB3222410.1"/>
    <property type="molecule type" value="Genomic_DNA"/>
</dbReference>
<evidence type="ECO:0000313" key="3">
    <source>
        <dbReference type="EMBL" id="CAB3222410.1"/>
    </source>
</evidence>
<protein>
    <recommendedName>
        <fullName evidence="2">Endonuclease/exonuclease/phosphatase domain-containing protein</fullName>
    </recommendedName>
</protein>
<feature type="region of interest" description="Disordered" evidence="1">
    <location>
        <begin position="276"/>
        <end position="330"/>
    </location>
</feature>
<feature type="compositionally biased region" description="Basic and acidic residues" evidence="1">
    <location>
        <begin position="285"/>
        <end position="308"/>
    </location>
</feature>
<dbReference type="GO" id="GO:0003824">
    <property type="term" value="F:catalytic activity"/>
    <property type="evidence" value="ECO:0007669"/>
    <property type="project" value="InterPro"/>
</dbReference>
<evidence type="ECO:0000259" key="2">
    <source>
        <dbReference type="Pfam" id="PF03372"/>
    </source>
</evidence>
<dbReference type="AlphaFoldDB" id="A0A8S0YSW7"/>
<feature type="domain" description="Endonuclease/exonuclease/phosphatase" evidence="2">
    <location>
        <begin position="8"/>
        <end position="215"/>
    </location>
</feature>
<proteinExistence type="predicted"/>
<dbReference type="Proteomes" id="UP000494106">
    <property type="component" value="Unassembled WGS sequence"/>
</dbReference>
<keyword evidence="4" id="KW-1185">Reference proteome</keyword>
<name>A0A8S0YSW7_ARCPL</name>
<dbReference type="PANTHER" id="PTHR33273">
    <property type="entry name" value="DOMAIN-CONTAINING PROTEIN, PUTATIVE-RELATED"/>
    <property type="match status" value="1"/>
</dbReference>